<dbReference type="GO" id="GO:0005524">
    <property type="term" value="F:ATP binding"/>
    <property type="evidence" value="ECO:0007669"/>
    <property type="project" value="UniProtKB-KW"/>
</dbReference>
<keyword evidence="8 14" id="KW-1133">Transmembrane helix</keyword>
<evidence type="ECO:0000256" key="13">
    <source>
        <dbReference type="SAM" id="MobiDB-lite"/>
    </source>
</evidence>
<comment type="caution">
    <text evidence="17">The sequence shown here is derived from an EMBL/GenBank/DDBJ whole genome shotgun (WGS) entry which is preliminary data.</text>
</comment>
<evidence type="ECO:0000256" key="7">
    <source>
        <dbReference type="ARBA" id="ARBA00022840"/>
    </source>
</evidence>
<dbReference type="PROSITE" id="PS00674">
    <property type="entry name" value="AAA"/>
    <property type="match status" value="1"/>
</dbReference>
<keyword evidence="10 14" id="KW-0472">Membrane</keyword>
<evidence type="ECO:0000259" key="15">
    <source>
        <dbReference type="SMART" id="SM00382"/>
    </source>
</evidence>
<evidence type="ECO:0008006" key="19">
    <source>
        <dbReference type="Google" id="ProtNLM"/>
    </source>
</evidence>
<evidence type="ECO:0000256" key="8">
    <source>
        <dbReference type="ARBA" id="ARBA00022989"/>
    </source>
</evidence>
<evidence type="ECO:0000256" key="10">
    <source>
        <dbReference type="ARBA" id="ARBA00023136"/>
    </source>
</evidence>
<sequence length="469" mass="50918">MLESILSQNDVFPAVFAGGAGVAAVGLGLGIARSSSRLVVTALRRRLTTTLEVTSKDAAYPWVLNWVQRQALTRHLSVVTRVEEEAARFELVPAPGRHLVRFRGTPMLVDRAREYGTVNATSGTPWERVTLVAPSFLEGNLFQELLAEARATAEASRDGSHTTLYTCWGTEWRPFGRPRPKRPIDSVVLAAGLKERLLDDVSEWRASARWYATRGVPYRRGYLLHGPPGGGKTSLAVALAGHFDLDVALLSLSDDALTDDRLAIALSHVPPRSLVLLEDVDRAFVSGASALTLGGLLNALDGAAATEGRLMVLTTNFADRLDPALVRPGRVDLVELVDYADPDQASKLFRAFYDAADDDAAAADFGNRAVDAAIHRAGRRPSMAELQAFLIARKHHPDQALRDATLVADVLISRQFGGGGGGGSSEDGAISSPREKRHRRPFRKLSPLEVDKMVFNPQPGWEERVGKIE</sequence>
<evidence type="ECO:0000256" key="1">
    <source>
        <dbReference type="ARBA" id="ARBA00004434"/>
    </source>
</evidence>
<evidence type="ECO:0000256" key="11">
    <source>
        <dbReference type="ARBA" id="ARBA00048778"/>
    </source>
</evidence>
<evidence type="ECO:0000256" key="14">
    <source>
        <dbReference type="SAM" id="Phobius"/>
    </source>
</evidence>
<keyword evidence="18" id="KW-1185">Reference proteome</keyword>
<feature type="domain" description="AAA+ ATPase" evidence="15">
    <location>
        <begin position="218"/>
        <end position="341"/>
    </location>
</feature>
<evidence type="ECO:0000259" key="16">
    <source>
        <dbReference type="SMART" id="SM01024"/>
    </source>
</evidence>
<dbReference type="GO" id="GO:0005743">
    <property type="term" value="C:mitochondrial inner membrane"/>
    <property type="evidence" value="ECO:0007669"/>
    <property type="project" value="UniProtKB-SubCell"/>
</dbReference>
<dbReference type="Pfam" id="PF00004">
    <property type="entry name" value="AAA"/>
    <property type="match status" value="1"/>
</dbReference>
<keyword evidence="3 14" id="KW-0812">Transmembrane</keyword>
<gene>
    <name evidence="17" type="ORF">CTAYLR_003054</name>
</gene>
<keyword evidence="6" id="KW-0378">Hydrolase</keyword>
<dbReference type="GO" id="GO:0016887">
    <property type="term" value="F:ATP hydrolysis activity"/>
    <property type="evidence" value="ECO:0007669"/>
    <property type="project" value="InterPro"/>
</dbReference>
<keyword evidence="7 12" id="KW-0067">ATP-binding</keyword>
<evidence type="ECO:0000256" key="2">
    <source>
        <dbReference type="ARBA" id="ARBA00007448"/>
    </source>
</evidence>
<proteinExistence type="inferred from homology"/>
<evidence type="ECO:0000256" key="9">
    <source>
        <dbReference type="ARBA" id="ARBA00023128"/>
    </source>
</evidence>
<evidence type="ECO:0000256" key="4">
    <source>
        <dbReference type="ARBA" id="ARBA00022741"/>
    </source>
</evidence>
<keyword evidence="9" id="KW-0496">Mitochondrion</keyword>
<evidence type="ECO:0000256" key="5">
    <source>
        <dbReference type="ARBA" id="ARBA00022792"/>
    </source>
</evidence>
<comment type="subcellular location">
    <subcellularLocation>
        <location evidence="1">Mitochondrion inner membrane</location>
        <topology evidence="1">Single-pass membrane protein</topology>
    </subcellularLocation>
</comment>
<evidence type="ECO:0000256" key="12">
    <source>
        <dbReference type="RuleBase" id="RU003651"/>
    </source>
</evidence>
<dbReference type="PANTHER" id="PTHR23070">
    <property type="entry name" value="BCS1 AAA-TYPE ATPASE"/>
    <property type="match status" value="1"/>
</dbReference>
<dbReference type="Gene3D" id="3.40.50.300">
    <property type="entry name" value="P-loop containing nucleotide triphosphate hydrolases"/>
    <property type="match status" value="1"/>
</dbReference>
<feature type="transmembrane region" description="Helical" evidence="14">
    <location>
        <begin position="12"/>
        <end position="32"/>
    </location>
</feature>
<organism evidence="17 18">
    <name type="scientific">Chrysophaeum taylorii</name>
    <dbReference type="NCBI Taxonomy" id="2483200"/>
    <lineage>
        <taxon>Eukaryota</taxon>
        <taxon>Sar</taxon>
        <taxon>Stramenopiles</taxon>
        <taxon>Ochrophyta</taxon>
        <taxon>Pelagophyceae</taxon>
        <taxon>Pelagomonadales</taxon>
        <taxon>Pelagomonadaceae</taxon>
        <taxon>Chrysophaeum</taxon>
    </lineage>
</organism>
<dbReference type="InterPro" id="IPR003593">
    <property type="entry name" value="AAA+_ATPase"/>
</dbReference>
<dbReference type="InterPro" id="IPR057495">
    <property type="entry name" value="AAA_lid_BCS1"/>
</dbReference>
<dbReference type="InterPro" id="IPR003959">
    <property type="entry name" value="ATPase_AAA_core"/>
</dbReference>
<dbReference type="InterPro" id="IPR003960">
    <property type="entry name" value="ATPase_AAA_CS"/>
</dbReference>
<dbReference type="AlphaFoldDB" id="A0AAD7U5I2"/>
<dbReference type="InterPro" id="IPR050747">
    <property type="entry name" value="Mitochondrial_chaperone_BCS1"/>
</dbReference>
<name>A0AAD7U5I2_9STRA</name>
<accession>A0AAD7U5I2</accession>
<evidence type="ECO:0000313" key="17">
    <source>
        <dbReference type="EMBL" id="KAJ8598655.1"/>
    </source>
</evidence>
<dbReference type="Pfam" id="PF08740">
    <property type="entry name" value="BCS1_N"/>
    <property type="match status" value="1"/>
</dbReference>
<evidence type="ECO:0000313" key="18">
    <source>
        <dbReference type="Proteomes" id="UP001230188"/>
    </source>
</evidence>
<keyword evidence="4 12" id="KW-0547">Nucleotide-binding</keyword>
<dbReference type="InterPro" id="IPR027417">
    <property type="entry name" value="P-loop_NTPase"/>
</dbReference>
<feature type="region of interest" description="Disordered" evidence="13">
    <location>
        <begin position="418"/>
        <end position="449"/>
    </location>
</feature>
<reference evidence="17" key="1">
    <citation type="submission" date="2023-01" db="EMBL/GenBank/DDBJ databases">
        <title>Metagenome sequencing of chrysophaentin producing Chrysophaeum taylorii.</title>
        <authorList>
            <person name="Davison J."/>
            <person name="Bewley C."/>
        </authorList>
    </citation>
    <scope>NUCLEOTIDE SEQUENCE</scope>
    <source>
        <strain evidence="17">NIES-1699</strain>
    </source>
</reference>
<keyword evidence="5" id="KW-0999">Mitochondrion inner membrane</keyword>
<feature type="domain" description="BCS1 N-terminal" evidence="16">
    <location>
        <begin position="23"/>
        <end position="187"/>
    </location>
</feature>
<dbReference type="Pfam" id="PF25426">
    <property type="entry name" value="AAA_lid_BCS1"/>
    <property type="match status" value="1"/>
</dbReference>
<dbReference type="SMART" id="SM01024">
    <property type="entry name" value="BCS1_N"/>
    <property type="match status" value="1"/>
</dbReference>
<dbReference type="Proteomes" id="UP001230188">
    <property type="component" value="Unassembled WGS sequence"/>
</dbReference>
<dbReference type="EMBL" id="JAQMWT010000667">
    <property type="protein sequence ID" value="KAJ8598655.1"/>
    <property type="molecule type" value="Genomic_DNA"/>
</dbReference>
<dbReference type="SUPFAM" id="SSF52540">
    <property type="entry name" value="P-loop containing nucleoside triphosphate hydrolases"/>
    <property type="match status" value="1"/>
</dbReference>
<dbReference type="InterPro" id="IPR014851">
    <property type="entry name" value="BCS1_N"/>
</dbReference>
<evidence type="ECO:0000256" key="6">
    <source>
        <dbReference type="ARBA" id="ARBA00022801"/>
    </source>
</evidence>
<dbReference type="SMART" id="SM00382">
    <property type="entry name" value="AAA"/>
    <property type="match status" value="1"/>
</dbReference>
<comment type="catalytic activity">
    <reaction evidence="11">
        <text>ATP + H2O = ADP + phosphate + H(+)</text>
        <dbReference type="Rhea" id="RHEA:13065"/>
        <dbReference type="ChEBI" id="CHEBI:15377"/>
        <dbReference type="ChEBI" id="CHEBI:15378"/>
        <dbReference type="ChEBI" id="CHEBI:30616"/>
        <dbReference type="ChEBI" id="CHEBI:43474"/>
        <dbReference type="ChEBI" id="CHEBI:456216"/>
    </reaction>
    <physiologicalReaction direction="left-to-right" evidence="11">
        <dbReference type="Rhea" id="RHEA:13066"/>
    </physiologicalReaction>
</comment>
<evidence type="ECO:0000256" key="3">
    <source>
        <dbReference type="ARBA" id="ARBA00022692"/>
    </source>
</evidence>
<protein>
    <recommendedName>
        <fullName evidence="19">Mitochondrial chaperone BCS1</fullName>
    </recommendedName>
</protein>
<comment type="similarity">
    <text evidence="2">Belongs to the AAA ATPase family. BCS1 subfamily.</text>
</comment>